<dbReference type="PANTHER" id="PTHR10404:SF46">
    <property type="entry name" value="VACUOLAR PROTEIN SORTING-ASSOCIATED PROTEIN 70"/>
    <property type="match status" value="1"/>
</dbReference>
<sequence length="274" mass="30068">MHPEPQPAARFDMNTDAVIARLIKDADTKHMKEMLTFLASEPHLSGTDRSERVVVDYILKKFKDHGLDTYEKVPYDILNQYPDPAKPNKVQLLAADKTVLMDALMHEKDIPGIKTAGVPAYLAYAKPGTVEADVIFVNKGTYQDFDKLEAENISVVGHICLSQYGGGHRGNKIRICAERGGIGTILFADPKSIAHSETVLYPNSSFMPGTAMQRGALYTFGDPETPGYPSIKPKTDQADGERKVAVKNLAVETTKRRLADLWGKTVGKAGRIPG</sequence>
<evidence type="ECO:0000313" key="3">
    <source>
        <dbReference type="Proteomes" id="UP000001555"/>
    </source>
</evidence>
<dbReference type="EMBL" id="ABJB010565501">
    <property type="status" value="NOT_ANNOTATED_CDS"/>
    <property type="molecule type" value="Genomic_DNA"/>
</dbReference>
<reference evidence="2" key="2">
    <citation type="submission" date="2020-05" db="UniProtKB">
        <authorList>
            <consortium name="EnsemblMetazoa"/>
        </authorList>
    </citation>
    <scope>IDENTIFICATION</scope>
    <source>
        <strain evidence="2">wikel</strain>
    </source>
</reference>
<dbReference type="OrthoDB" id="6491365at2759"/>
<dbReference type="Gene3D" id="3.40.630.10">
    <property type="entry name" value="Zn peptidases"/>
    <property type="match status" value="1"/>
</dbReference>
<organism>
    <name type="scientific">Ixodes scapularis</name>
    <name type="common">Black-legged tick</name>
    <name type="synonym">Deer tick</name>
    <dbReference type="NCBI Taxonomy" id="6945"/>
    <lineage>
        <taxon>Eukaryota</taxon>
        <taxon>Metazoa</taxon>
        <taxon>Ecdysozoa</taxon>
        <taxon>Arthropoda</taxon>
        <taxon>Chelicerata</taxon>
        <taxon>Arachnida</taxon>
        <taxon>Acari</taxon>
        <taxon>Parasitiformes</taxon>
        <taxon>Ixodida</taxon>
        <taxon>Ixodoidea</taxon>
        <taxon>Ixodidae</taxon>
        <taxon>Ixodinae</taxon>
        <taxon>Ixodes</taxon>
    </lineage>
</organism>
<dbReference type="FunFam" id="3.40.630.10:FF:000292">
    <property type="entry name" value="Glutamate carboxypeptidase, putative"/>
    <property type="match status" value="1"/>
</dbReference>
<protein>
    <submittedName>
        <fullName evidence="1 2">Glutamate carboxypeptidase, putative</fullName>
        <ecNumber evidence="1">3.4.17.21</ecNumber>
    </submittedName>
</protein>
<dbReference type="EnsemblMetazoa" id="ISCW022422-RA">
    <property type="protein sequence ID" value="ISCW022422-PA"/>
    <property type="gene ID" value="ISCW022422"/>
</dbReference>
<dbReference type="HOGENOM" id="CLU_1016651_0_0_1"/>
<reference evidence="1 3" key="1">
    <citation type="submission" date="2008-03" db="EMBL/GenBank/DDBJ databases">
        <title>Annotation of Ixodes scapularis.</title>
        <authorList>
            <consortium name="Ixodes scapularis Genome Project Consortium"/>
            <person name="Caler E."/>
            <person name="Hannick L.I."/>
            <person name="Bidwell S."/>
            <person name="Joardar V."/>
            <person name="Thiagarajan M."/>
            <person name="Amedeo P."/>
            <person name="Galinsky K.J."/>
            <person name="Schobel S."/>
            <person name="Inman J."/>
            <person name="Hostetler J."/>
            <person name="Miller J."/>
            <person name="Hammond M."/>
            <person name="Megy K."/>
            <person name="Lawson D."/>
            <person name="Kodira C."/>
            <person name="Sutton G."/>
            <person name="Meyer J."/>
            <person name="Hill C.A."/>
            <person name="Birren B."/>
            <person name="Nene V."/>
            <person name="Collins F."/>
            <person name="Alarcon-Chaidez F."/>
            <person name="Wikel S."/>
            <person name="Strausberg R."/>
        </authorList>
    </citation>
    <scope>NUCLEOTIDE SEQUENCE [LARGE SCALE GENOMIC DNA]</scope>
    <source>
        <strain evidence="3">Wikel</strain>
        <strain evidence="1">Wikel colony</strain>
    </source>
</reference>
<dbReference type="InParanoid" id="B7QCP1"/>
<dbReference type="Gene3D" id="3.50.30.30">
    <property type="match status" value="1"/>
</dbReference>
<keyword evidence="1" id="KW-0121">Carboxypeptidase</keyword>
<dbReference type="PANTHER" id="PTHR10404">
    <property type="entry name" value="N-ACETYLATED-ALPHA-LINKED ACIDIC DIPEPTIDASE"/>
    <property type="match status" value="1"/>
</dbReference>
<dbReference type="VEuPathDB" id="VectorBase:ISCP_001192"/>
<dbReference type="EC" id="3.4.17.21" evidence="1"/>
<dbReference type="InterPro" id="IPR039373">
    <property type="entry name" value="Peptidase_M28B"/>
</dbReference>
<evidence type="ECO:0000313" key="2">
    <source>
        <dbReference type="EnsemblMetazoa" id="ISCW022422-PA"/>
    </source>
</evidence>
<dbReference type="InterPro" id="IPR046450">
    <property type="entry name" value="PA_dom_sf"/>
</dbReference>
<dbReference type="AlphaFoldDB" id="B7QCP1"/>
<dbReference type="VEuPathDB" id="VectorBase:ISCW022422"/>
<dbReference type="SUPFAM" id="SSF53187">
    <property type="entry name" value="Zn-dependent exopeptidases"/>
    <property type="match status" value="1"/>
</dbReference>
<dbReference type="VEuPathDB" id="VectorBase:ISCI022422"/>
<proteinExistence type="predicted"/>
<name>B7QCP1_IXOSC</name>
<accession>B7QCP1</accession>
<dbReference type="SUPFAM" id="SSF52025">
    <property type="entry name" value="PA domain"/>
    <property type="match status" value="1"/>
</dbReference>
<dbReference type="PaxDb" id="6945-B7QCP1"/>
<dbReference type="STRING" id="6945.B7QCP1"/>
<keyword evidence="3" id="KW-1185">Reference proteome</keyword>
<evidence type="ECO:0000313" key="1">
    <source>
        <dbReference type="EMBL" id="EEC16613.1"/>
    </source>
</evidence>
<gene>
    <name evidence="1" type="ORF">IscW_ISCW022422</name>
</gene>
<dbReference type="EMBL" id="ABJB010073008">
    <property type="status" value="NOT_ANNOTATED_CDS"/>
    <property type="molecule type" value="Genomic_DNA"/>
</dbReference>
<dbReference type="Proteomes" id="UP000001555">
    <property type="component" value="Unassembled WGS sequence"/>
</dbReference>
<keyword evidence="1" id="KW-0378">Hydrolase</keyword>
<keyword evidence="1" id="KW-0645">Protease</keyword>
<dbReference type="EMBL" id="DS908885">
    <property type="protein sequence ID" value="EEC16613.1"/>
    <property type="molecule type" value="Genomic_DNA"/>
</dbReference>
<dbReference type="GO" id="GO:0004181">
    <property type="term" value="F:metallocarboxypeptidase activity"/>
    <property type="evidence" value="ECO:0007669"/>
    <property type="project" value="UniProtKB-EC"/>
</dbReference>